<dbReference type="Gene3D" id="3.30.450.20">
    <property type="entry name" value="PAS domain"/>
    <property type="match status" value="1"/>
</dbReference>
<dbReference type="PANTHER" id="PTHR43531:SF11">
    <property type="entry name" value="METHYL-ACCEPTING CHEMOTAXIS PROTEIN 3"/>
    <property type="match status" value="1"/>
</dbReference>
<evidence type="ECO:0000256" key="2">
    <source>
        <dbReference type="ARBA" id="ARBA00022475"/>
    </source>
</evidence>
<dbReference type="CDD" id="cd06225">
    <property type="entry name" value="HAMP"/>
    <property type="match status" value="1"/>
</dbReference>
<dbReference type="PRINTS" id="PR00260">
    <property type="entry name" value="CHEMTRNSDUCR"/>
</dbReference>
<keyword evidence="8" id="KW-0807">Transducer</keyword>
<evidence type="ECO:0000256" key="5">
    <source>
        <dbReference type="ARBA" id="ARBA00022989"/>
    </source>
</evidence>
<dbReference type="GO" id="GO:0006935">
    <property type="term" value="P:chemotaxis"/>
    <property type="evidence" value="ECO:0007669"/>
    <property type="project" value="UniProtKB-KW"/>
</dbReference>
<proteinExistence type="inferred from homology"/>
<evidence type="ECO:0000259" key="11">
    <source>
        <dbReference type="PROSITE" id="PS50885"/>
    </source>
</evidence>
<dbReference type="SMART" id="SM00283">
    <property type="entry name" value="MA"/>
    <property type="match status" value="1"/>
</dbReference>
<evidence type="ECO:0000256" key="1">
    <source>
        <dbReference type="ARBA" id="ARBA00004651"/>
    </source>
</evidence>
<dbReference type="Pfam" id="PF17200">
    <property type="entry name" value="sCache_2"/>
    <property type="match status" value="1"/>
</dbReference>
<keyword evidence="5 9" id="KW-1133">Transmembrane helix</keyword>
<dbReference type="SUPFAM" id="SSF58104">
    <property type="entry name" value="Methyl-accepting chemotaxis protein (MCP) signaling domain"/>
    <property type="match status" value="1"/>
</dbReference>
<evidence type="ECO:0000256" key="6">
    <source>
        <dbReference type="ARBA" id="ARBA00023136"/>
    </source>
</evidence>
<dbReference type="PROSITE" id="PS50885">
    <property type="entry name" value="HAMP"/>
    <property type="match status" value="1"/>
</dbReference>
<evidence type="ECO:0000256" key="4">
    <source>
        <dbReference type="ARBA" id="ARBA00022692"/>
    </source>
</evidence>
<feature type="transmembrane region" description="Helical" evidence="9">
    <location>
        <begin position="212"/>
        <end position="232"/>
    </location>
</feature>
<feature type="transmembrane region" description="Helical" evidence="9">
    <location>
        <begin position="12"/>
        <end position="32"/>
    </location>
</feature>
<feature type="domain" description="HAMP" evidence="11">
    <location>
        <begin position="234"/>
        <end position="293"/>
    </location>
</feature>
<dbReference type="Gene3D" id="1.10.287.950">
    <property type="entry name" value="Methyl-accepting chemotaxis protein"/>
    <property type="match status" value="1"/>
</dbReference>
<keyword evidence="4 9" id="KW-0812">Transmembrane</keyword>
<dbReference type="Pfam" id="PF00672">
    <property type="entry name" value="HAMP"/>
    <property type="match status" value="1"/>
</dbReference>
<dbReference type="PROSITE" id="PS50111">
    <property type="entry name" value="CHEMOTAXIS_TRANSDUC_2"/>
    <property type="match status" value="1"/>
</dbReference>
<comment type="similarity">
    <text evidence="7">Belongs to the methyl-accepting chemotaxis (MCP) protein family.</text>
</comment>
<reference evidence="12" key="1">
    <citation type="journal article" date="2021" name="PeerJ">
        <title>Extensive microbial diversity within the chicken gut microbiome revealed by metagenomics and culture.</title>
        <authorList>
            <person name="Gilroy R."/>
            <person name="Ravi A."/>
            <person name="Getino M."/>
            <person name="Pursley I."/>
            <person name="Horton D.L."/>
            <person name="Alikhan N.F."/>
            <person name="Baker D."/>
            <person name="Gharbi K."/>
            <person name="Hall N."/>
            <person name="Watson M."/>
            <person name="Adriaenssens E.M."/>
            <person name="Foster-Nyarko E."/>
            <person name="Jarju S."/>
            <person name="Secka A."/>
            <person name="Antonio M."/>
            <person name="Oren A."/>
            <person name="Chaudhuri R.R."/>
            <person name="La Ragione R."/>
            <person name="Hildebrand F."/>
            <person name="Pallen M.J."/>
        </authorList>
    </citation>
    <scope>NUCLEOTIDE SEQUENCE</scope>
    <source>
        <strain evidence="12">Gambia15-2214</strain>
    </source>
</reference>
<organism evidence="12 13">
    <name type="scientific">Candidatus Treponema excrementipullorum</name>
    <dbReference type="NCBI Taxonomy" id="2838768"/>
    <lineage>
        <taxon>Bacteria</taxon>
        <taxon>Pseudomonadati</taxon>
        <taxon>Spirochaetota</taxon>
        <taxon>Spirochaetia</taxon>
        <taxon>Spirochaetales</taxon>
        <taxon>Treponemataceae</taxon>
        <taxon>Treponema</taxon>
    </lineage>
</organism>
<comment type="subcellular location">
    <subcellularLocation>
        <location evidence="1">Cell membrane</location>
        <topology evidence="1">Multi-pass membrane protein</topology>
    </subcellularLocation>
</comment>
<evidence type="ECO:0000259" key="10">
    <source>
        <dbReference type="PROSITE" id="PS50111"/>
    </source>
</evidence>
<evidence type="ECO:0000256" key="9">
    <source>
        <dbReference type="SAM" id="Phobius"/>
    </source>
</evidence>
<dbReference type="InterPro" id="IPR004090">
    <property type="entry name" value="Chemotax_Me-accpt_rcpt"/>
</dbReference>
<dbReference type="EMBL" id="JAHLFV010000081">
    <property type="protein sequence ID" value="MBU3849632.1"/>
    <property type="molecule type" value="Genomic_DNA"/>
</dbReference>
<feature type="domain" description="Methyl-accepting transducer" evidence="10">
    <location>
        <begin position="298"/>
        <end position="513"/>
    </location>
</feature>
<comment type="caution">
    <text evidence="12">The sequence shown here is derived from an EMBL/GenBank/DDBJ whole genome shotgun (WGS) entry which is preliminary data.</text>
</comment>
<dbReference type="InterPro" id="IPR003660">
    <property type="entry name" value="HAMP_dom"/>
</dbReference>
<accession>A0A9E2NYI2</accession>
<dbReference type="SMART" id="SM00304">
    <property type="entry name" value="HAMP"/>
    <property type="match status" value="1"/>
</dbReference>
<reference evidence="12" key="2">
    <citation type="submission" date="2021-04" db="EMBL/GenBank/DDBJ databases">
        <authorList>
            <person name="Gilroy R."/>
        </authorList>
    </citation>
    <scope>NUCLEOTIDE SEQUENCE</scope>
    <source>
        <strain evidence="12">Gambia15-2214</strain>
    </source>
</reference>
<dbReference type="InterPro" id="IPR051310">
    <property type="entry name" value="MCP_chemotaxis"/>
</dbReference>
<evidence type="ECO:0000256" key="8">
    <source>
        <dbReference type="PROSITE-ProRule" id="PRU00284"/>
    </source>
</evidence>
<dbReference type="InterPro" id="IPR004089">
    <property type="entry name" value="MCPsignal_dom"/>
</dbReference>
<evidence type="ECO:0000313" key="12">
    <source>
        <dbReference type="EMBL" id="MBU3849632.1"/>
    </source>
</evidence>
<dbReference type="Proteomes" id="UP000823914">
    <property type="component" value="Unassembled WGS sequence"/>
</dbReference>
<dbReference type="GO" id="GO:0007165">
    <property type="term" value="P:signal transduction"/>
    <property type="evidence" value="ECO:0007669"/>
    <property type="project" value="UniProtKB-KW"/>
</dbReference>
<keyword evidence="3" id="KW-0145">Chemotaxis</keyword>
<name>A0A9E2NYI2_9SPIR</name>
<evidence type="ECO:0000313" key="13">
    <source>
        <dbReference type="Proteomes" id="UP000823914"/>
    </source>
</evidence>
<evidence type="ECO:0000256" key="3">
    <source>
        <dbReference type="ARBA" id="ARBA00022500"/>
    </source>
</evidence>
<keyword evidence="6 9" id="KW-0472">Membrane</keyword>
<dbReference type="GO" id="GO:0005886">
    <property type="term" value="C:plasma membrane"/>
    <property type="evidence" value="ECO:0007669"/>
    <property type="project" value="UniProtKB-SubCell"/>
</dbReference>
<keyword evidence="2" id="KW-1003">Cell membrane</keyword>
<evidence type="ECO:0000256" key="7">
    <source>
        <dbReference type="ARBA" id="ARBA00029447"/>
    </source>
</evidence>
<dbReference type="Pfam" id="PF00015">
    <property type="entry name" value="MCPsignal"/>
    <property type="match status" value="1"/>
</dbReference>
<sequence length="528" mass="56548">MKKLKLSLGMQITILAALCSAFMGILLFLVVIQDLNKIERFAISELHNSVMDRYDELISTQVDTVISMIEFFDSKIQSGELSEQEAKTLSIDLIRDLHYDDDGYFLLYNVTDGTSLIIDGDAEETDDQMARTDVNGFRYREALIENSKNGGGFTDYYFPKEGETEASPKRVYTKLFDDYGWVVGTGNYVDSINETVLQIGEGIGNMNKSLQIAISITASVLLILCCVLGFFLSKRIIRPLLVVEGALGEVATGNLGIDKDKKQRTPILARKDEIGELGRSLDSMLDSLLDVVGKVQESVSQVTAGSNQVSIGSQSLADGAAHQASATEEISSTIEEMVANIRQNAANAAKTATYAAQAASNSKNGGAAVNKTSVAMHNIVEKISVIEGIASQTNLLALNAAIEAARAGEAGKGFAVVASEVRKLAERSQIAANEISELASESMIVAEEAGNLINDMVPAIENTASLVEEINSALKEQDIGVQQIATAVTELDKVVQGNSAASEELASQAEELSAQASILADAIAYFKT</sequence>
<dbReference type="SMART" id="SM01049">
    <property type="entry name" value="Cache_2"/>
    <property type="match status" value="1"/>
</dbReference>
<protein>
    <submittedName>
        <fullName evidence="12">Cache domain-containing protein</fullName>
    </submittedName>
</protein>
<gene>
    <name evidence="12" type="ORF">IAA16_03615</name>
</gene>
<dbReference type="InterPro" id="IPR033480">
    <property type="entry name" value="sCache_2"/>
</dbReference>
<dbReference type="AlphaFoldDB" id="A0A9E2NYI2"/>
<dbReference type="PANTHER" id="PTHR43531">
    <property type="entry name" value="PROTEIN ICFG"/>
    <property type="match status" value="1"/>
</dbReference>
<dbReference type="GO" id="GO:0004888">
    <property type="term" value="F:transmembrane signaling receptor activity"/>
    <property type="evidence" value="ECO:0007669"/>
    <property type="project" value="InterPro"/>
</dbReference>